<organism evidence="10 11">
    <name type="scientific">Flavobacterium kingsejongi</name>
    <dbReference type="NCBI Taxonomy" id="1678728"/>
    <lineage>
        <taxon>Bacteria</taxon>
        <taxon>Pseudomonadati</taxon>
        <taxon>Bacteroidota</taxon>
        <taxon>Flavobacteriia</taxon>
        <taxon>Flavobacteriales</taxon>
        <taxon>Flavobacteriaceae</taxon>
        <taxon>Flavobacterium</taxon>
    </lineage>
</organism>
<comment type="cofactor">
    <cofactor evidence="8">
        <name>a divalent metal cation</name>
        <dbReference type="ChEBI" id="CHEBI:60240"/>
    </cofactor>
    <text evidence="8">Binds 1 divalent metal cation per subunit.</text>
</comment>
<dbReference type="Proteomes" id="UP000244677">
    <property type="component" value="Chromosome"/>
</dbReference>
<evidence type="ECO:0000256" key="8">
    <source>
        <dbReference type="PIRSR" id="PIRSR038994-3"/>
    </source>
</evidence>
<dbReference type="InterPro" id="IPR006680">
    <property type="entry name" value="Amidohydro-rel"/>
</dbReference>
<evidence type="ECO:0000256" key="1">
    <source>
        <dbReference type="ARBA" id="ARBA00010716"/>
    </source>
</evidence>
<feature type="binding site" evidence="8">
    <location>
        <position position="129"/>
    </location>
    <ligand>
        <name>Zn(2+)</name>
        <dbReference type="ChEBI" id="CHEBI:29105"/>
    </ligand>
</feature>
<keyword evidence="2 8" id="KW-0479">Metal-binding</keyword>
<dbReference type="PANTHER" id="PTHR11113:SF14">
    <property type="entry name" value="N-ACETYLGLUCOSAMINE-6-PHOSPHATE DEACETYLASE"/>
    <property type="match status" value="1"/>
</dbReference>
<feature type="binding site" evidence="7">
    <location>
        <begin position="301"/>
        <end position="303"/>
    </location>
    <ligand>
        <name>substrate</name>
    </ligand>
</feature>
<dbReference type="GO" id="GO:0006046">
    <property type="term" value="P:N-acetylglucosamine catabolic process"/>
    <property type="evidence" value="ECO:0007669"/>
    <property type="project" value="TreeGrafter"/>
</dbReference>
<dbReference type="EMBL" id="CP020919">
    <property type="protein sequence ID" value="AWG25066.1"/>
    <property type="molecule type" value="Genomic_DNA"/>
</dbReference>
<keyword evidence="3 5" id="KW-0378">Hydrolase</keyword>
<gene>
    <name evidence="10" type="ORF">FK004_07375</name>
</gene>
<feature type="binding site" evidence="7">
    <location>
        <position position="140"/>
    </location>
    <ligand>
        <name>substrate</name>
    </ligand>
</feature>
<evidence type="ECO:0000256" key="5">
    <source>
        <dbReference type="PIRNR" id="PIRNR038994"/>
    </source>
</evidence>
<feature type="binding site" evidence="7">
    <location>
        <position position="226"/>
    </location>
    <ligand>
        <name>substrate</name>
    </ligand>
</feature>
<dbReference type="GO" id="GO:0008448">
    <property type="term" value="F:N-acetylglucosamine-6-phosphate deacetylase activity"/>
    <property type="evidence" value="ECO:0007669"/>
    <property type="project" value="InterPro"/>
</dbReference>
<dbReference type="GO" id="GO:0046872">
    <property type="term" value="F:metal ion binding"/>
    <property type="evidence" value="ECO:0007669"/>
    <property type="project" value="UniProtKB-KW"/>
</dbReference>
<dbReference type="RefSeq" id="WP_108736670.1">
    <property type="nucleotide sequence ID" value="NZ_CP020919.1"/>
</dbReference>
<dbReference type="NCBIfam" id="TIGR00221">
    <property type="entry name" value="nagA"/>
    <property type="match status" value="1"/>
</dbReference>
<dbReference type="SUPFAM" id="SSF51338">
    <property type="entry name" value="Composite domain of metallo-dependent hydrolases"/>
    <property type="match status" value="1"/>
</dbReference>
<dbReference type="SUPFAM" id="SSF51556">
    <property type="entry name" value="Metallo-dependent hydrolases"/>
    <property type="match status" value="1"/>
</dbReference>
<feature type="active site" description="Proton donor/acceptor" evidence="6">
    <location>
        <position position="271"/>
    </location>
</feature>
<dbReference type="Pfam" id="PF01979">
    <property type="entry name" value="Amidohydro_1"/>
    <property type="match status" value="1"/>
</dbReference>
<sequence length="376" mass="40697">MQKALINSILLSGGNYYYDQAVILRSGIIENVIPEAEVPDEMIRIDLKGDWLCPGFIDLQVMGAGGALFGGVPSVEYLAIMEHELLRQGVTTFLPTVSTNAPEIMEQAIASAVAYRKVAIGNFLGLHLEGPYINPKYRGAHPESLIHKASISEVKNRIRNAAGEIKMITLAPELQDADVLDFLQHQKIVVAIGHSGATYEEAIAFFSGEIKTATHLFNGMAPMHHRTPGLIPAIFRERPFTSIVADGIHVSFAMLELAKKLLGDRLYLISDAATLTTTGIYQHTFKGDHYVTVAENGQEVLSGSALTMLRALQNCVIHAGIALPEAVNMATLYPAQVLGLATEIGLIAPGYAANLVAFDQHYNCSAVFFKGNLVEA</sequence>
<dbReference type="InterPro" id="IPR032466">
    <property type="entry name" value="Metal_Hydrolase"/>
</dbReference>
<feature type="binding site" evidence="8">
    <location>
        <position position="215"/>
    </location>
    <ligand>
        <name>Zn(2+)</name>
        <dbReference type="ChEBI" id="CHEBI:29105"/>
    </ligand>
</feature>
<accession>A0A2S1LN73</accession>
<dbReference type="Pfam" id="PF22643">
    <property type="entry name" value="NagA_N"/>
    <property type="match status" value="1"/>
</dbReference>
<name>A0A2S1LN73_9FLAO</name>
<evidence type="ECO:0000256" key="2">
    <source>
        <dbReference type="ARBA" id="ARBA00022723"/>
    </source>
</evidence>
<feature type="domain" description="Amidohydrolase-related" evidence="9">
    <location>
        <begin position="52"/>
        <end position="372"/>
    </location>
</feature>
<feature type="binding site" evidence="8">
    <location>
        <position position="194"/>
    </location>
    <ligand>
        <name>Zn(2+)</name>
        <dbReference type="ChEBI" id="CHEBI:29105"/>
    </ligand>
</feature>
<evidence type="ECO:0000256" key="4">
    <source>
        <dbReference type="ARBA" id="ARBA00023277"/>
    </source>
</evidence>
<dbReference type="InterPro" id="IPR003764">
    <property type="entry name" value="GlcNAc_6-P_deAcase"/>
</dbReference>
<evidence type="ECO:0000256" key="6">
    <source>
        <dbReference type="PIRSR" id="PIRSR038994-1"/>
    </source>
</evidence>
<dbReference type="KEGG" id="fki:FK004_07375"/>
<keyword evidence="11" id="KW-1185">Reference proteome</keyword>
<keyword evidence="4 5" id="KW-0119">Carbohydrate metabolism</keyword>
<evidence type="ECO:0000313" key="10">
    <source>
        <dbReference type="EMBL" id="AWG25066.1"/>
    </source>
</evidence>
<feature type="binding site" evidence="7">
    <location>
        <begin position="218"/>
        <end position="219"/>
    </location>
    <ligand>
        <name>substrate</name>
    </ligand>
</feature>
<evidence type="ECO:0000256" key="7">
    <source>
        <dbReference type="PIRSR" id="PIRSR038994-2"/>
    </source>
</evidence>
<dbReference type="Gene3D" id="3.20.20.140">
    <property type="entry name" value="Metal-dependent hydrolases"/>
    <property type="match status" value="1"/>
</dbReference>
<proteinExistence type="inferred from homology"/>
<dbReference type="InterPro" id="IPR011059">
    <property type="entry name" value="Metal-dep_hydrolase_composite"/>
</dbReference>
<dbReference type="AlphaFoldDB" id="A0A2S1LN73"/>
<evidence type="ECO:0000259" key="9">
    <source>
        <dbReference type="Pfam" id="PF01979"/>
    </source>
</evidence>
<feature type="binding site" evidence="7">
    <location>
        <position position="249"/>
    </location>
    <ligand>
        <name>substrate</name>
    </ligand>
</feature>
<evidence type="ECO:0000313" key="11">
    <source>
        <dbReference type="Proteomes" id="UP000244677"/>
    </source>
</evidence>
<dbReference type="PIRSF" id="PIRSF038994">
    <property type="entry name" value="NagA"/>
    <property type="match status" value="1"/>
</dbReference>
<dbReference type="Gene3D" id="2.30.40.10">
    <property type="entry name" value="Urease, subunit C, domain 1"/>
    <property type="match status" value="1"/>
</dbReference>
<protein>
    <submittedName>
        <fullName evidence="10">N-acetylglucosamine-6-phosphate deacetylase</fullName>
    </submittedName>
</protein>
<evidence type="ECO:0000256" key="3">
    <source>
        <dbReference type="ARBA" id="ARBA00022801"/>
    </source>
</evidence>
<dbReference type="OrthoDB" id="9776488at2"/>
<dbReference type="PANTHER" id="PTHR11113">
    <property type="entry name" value="N-ACETYLGLUCOSAMINE-6-PHOSPHATE DEACETYLASE"/>
    <property type="match status" value="1"/>
</dbReference>
<comment type="similarity">
    <text evidence="1 5">Belongs to the metallo-dependent hydrolases superfamily. NagA family.</text>
</comment>
<reference evidence="10 11" key="1">
    <citation type="submission" date="2017-04" db="EMBL/GenBank/DDBJ databases">
        <title>Complete genome sequence of Flavobacterium kingsejong AJ004.</title>
        <authorList>
            <person name="Lee P.C."/>
        </authorList>
    </citation>
    <scope>NUCLEOTIDE SEQUENCE [LARGE SCALE GENOMIC DNA]</scope>
    <source>
        <strain evidence="10 11">AJ004</strain>
    </source>
</reference>